<dbReference type="Proteomes" id="UP000031192">
    <property type="component" value="Unassembled WGS sequence"/>
</dbReference>
<accession>A0A0B4GYC9</accession>
<proteinExistence type="predicted"/>
<dbReference type="PANTHER" id="PTHR35910:SF1">
    <property type="entry name" value="2EXR DOMAIN-CONTAINING PROTEIN"/>
    <property type="match status" value="1"/>
</dbReference>
<dbReference type="PANTHER" id="PTHR35910">
    <property type="entry name" value="2EXR DOMAIN-CONTAINING PROTEIN"/>
    <property type="match status" value="1"/>
</dbReference>
<organism evidence="2 3">
    <name type="scientific">Metarhizium guizhouense (strain ARSEF 977)</name>
    <dbReference type="NCBI Taxonomy" id="1276136"/>
    <lineage>
        <taxon>Eukaryota</taxon>
        <taxon>Fungi</taxon>
        <taxon>Dikarya</taxon>
        <taxon>Ascomycota</taxon>
        <taxon>Pezizomycotina</taxon>
        <taxon>Sordariomycetes</taxon>
        <taxon>Hypocreomycetidae</taxon>
        <taxon>Hypocreales</taxon>
        <taxon>Clavicipitaceae</taxon>
        <taxon>Metarhizium</taxon>
    </lineage>
</organism>
<dbReference type="HOGENOM" id="CLU_071377_3_0_1"/>
<comment type="caution">
    <text evidence="2">The sequence shown here is derived from an EMBL/GenBank/DDBJ whole genome shotgun (WGS) entry which is preliminary data.</text>
</comment>
<keyword evidence="3" id="KW-1185">Reference proteome</keyword>
<feature type="domain" description="2EXR" evidence="1">
    <location>
        <begin position="4"/>
        <end position="91"/>
    </location>
</feature>
<gene>
    <name evidence="2" type="ORF">MGU_08067</name>
</gene>
<dbReference type="EMBL" id="AZNH01000038">
    <property type="protein sequence ID" value="KID84722.1"/>
    <property type="molecule type" value="Genomic_DNA"/>
</dbReference>
<evidence type="ECO:0000259" key="1">
    <source>
        <dbReference type="Pfam" id="PF20150"/>
    </source>
</evidence>
<evidence type="ECO:0000313" key="3">
    <source>
        <dbReference type="Proteomes" id="UP000031192"/>
    </source>
</evidence>
<protein>
    <recommendedName>
        <fullName evidence="1">2EXR domain-containing protein</fullName>
    </recommendedName>
</protein>
<sequence>MATFHPFPRLAYELRAKVWALAAEPREVPIRAKYEHDDPFEEILHLISPTPVPAVLHTCRESRKESPYEKMFYFQETEPRYVWVNFDLDMLAVGRAFLDHVVHNKSRVRRFKFEYEYEDDEWDFEDYEESWFPNLVECHVVVGDMSGCTRFWNKDYWLSKQEDFVFIDKKTGKRMNVCELGDMVERLLVQRLGLIGMLAIGD</sequence>
<evidence type="ECO:0000313" key="2">
    <source>
        <dbReference type="EMBL" id="KID84722.1"/>
    </source>
</evidence>
<name>A0A0B4GYC9_METGA</name>
<reference evidence="2 3" key="1">
    <citation type="journal article" date="2014" name="Proc. Natl. Acad. Sci. U.S.A.">
        <title>Trajectory and genomic determinants of fungal-pathogen speciation and host adaptation.</title>
        <authorList>
            <person name="Hu X."/>
            <person name="Xiao G."/>
            <person name="Zheng P."/>
            <person name="Shang Y."/>
            <person name="Su Y."/>
            <person name="Zhang X."/>
            <person name="Liu X."/>
            <person name="Zhan S."/>
            <person name="St Leger R.J."/>
            <person name="Wang C."/>
        </authorList>
    </citation>
    <scope>NUCLEOTIDE SEQUENCE [LARGE SCALE GENOMIC DNA]</scope>
    <source>
        <strain evidence="2 3">ARSEF 977</strain>
    </source>
</reference>
<dbReference type="InterPro" id="IPR045518">
    <property type="entry name" value="2EXR"/>
</dbReference>
<dbReference type="AlphaFoldDB" id="A0A0B4GYC9"/>
<dbReference type="Pfam" id="PF20150">
    <property type="entry name" value="2EXR"/>
    <property type="match status" value="1"/>
</dbReference>
<dbReference type="OrthoDB" id="4937432at2759"/>